<dbReference type="Pfam" id="PF13416">
    <property type="entry name" value="SBP_bac_8"/>
    <property type="match status" value="1"/>
</dbReference>
<dbReference type="Gene3D" id="3.40.190.10">
    <property type="entry name" value="Periplasmic binding protein-like II"/>
    <property type="match status" value="2"/>
</dbReference>
<evidence type="ECO:0000256" key="5">
    <source>
        <dbReference type="ARBA" id="ARBA00022448"/>
    </source>
</evidence>
<keyword evidence="8" id="KW-1185">Reference proteome</keyword>
<comment type="subunit">
    <text evidence="3">The complex is composed of two ATP-binding proteins (UgpC), two transmembrane proteins (UgpA and UgpE) and a solute-binding protein (UgpB).</text>
</comment>
<name>A0ABY4YAD0_9GAMM</name>
<evidence type="ECO:0000256" key="1">
    <source>
        <dbReference type="ARBA" id="ARBA00004418"/>
    </source>
</evidence>
<evidence type="ECO:0000313" key="7">
    <source>
        <dbReference type="EMBL" id="USQ14608.1"/>
    </source>
</evidence>
<gene>
    <name evidence="7" type="ORF">J2N86_04665</name>
</gene>
<dbReference type="EMBL" id="CP071527">
    <property type="protein sequence ID" value="USQ14608.1"/>
    <property type="molecule type" value="Genomic_DNA"/>
</dbReference>
<evidence type="ECO:0000256" key="3">
    <source>
        <dbReference type="ARBA" id="ARBA00011557"/>
    </source>
</evidence>
<organism evidence="7 8">
    <name type="scientific">Legionella lytica</name>
    <dbReference type="NCBI Taxonomy" id="96232"/>
    <lineage>
        <taxon>Bacteria</taxon>
        <taxon>Pseudomonadati</taxon>
        <taxon>Pseudomonadota</taxon>
        <taxon>Gammaproteobacteria</taxon>
        <taxon>Legionellales</taxon>
        <taxon>Legionellaceae</taxon>
        <taxon>Legionella</taxon>
    </lineage>
</organism>
<dbReference type="InterPro" id="IPR006059">
    <property type="entry name" value="SBP"/>
</dbReference>
<sequence length="435" mass="48477">MNKLLIGLLAFFCTLTLHAKPVELLLWHGMAGHLGDEVKLLADDFNKSQTQYIIKPVYKGNYVETLTSFAAAFRAHQPPAIVQIFEVGTAIMHSTQGAIKPVDALMQEQGMSLPKDDFIPSIREFYSKNGTLQALPFNLSVPTMYYNADALAKAGYSHSNFPQTWEEMEVLAQKLKKVGYDCTYTTAYPGWVLFESFLAIHGLPLTQGKPQTAVFNTPQLVSHFKRLQRWHSQRYFRYAGRVDDATILFTSNICPLFSQSSGAYNSLAALVPFRLGVATMPLDTQISKVRHANVAGGAALWVVAGQDEVNYKGIAQFFAFIAQPQNQQRWHEHTGYLPLGLQGQYADIVKASQHPNLVLAQADLNSSIQEKPLKYLGPQNQIRSINDEVLEAMFAGLISPEAAVHQASVRANHVLLRFARNVQVNDDVPCCKWGY</sequence>
<proteinExistence type="inferred from homology"/>
<evidence type="ECO:0000256" key="4">
    <source>
        <dbReference type="ARBA" id="ARBA00017470"/>
    </source>
</evidence>
<keyword evidence="5" id="KW-0813">Transport</keyword>
<dbReference type="PANTHER" id="PTHR43649:SF31">
    <property type="entry name" value="SN-GLYCEROL-3-PHOSPHATE-BINDING PERIPLASMIC PROTEIN UGPB"/>
    <property type="match status" value="1"/>
</dbReference>
<dbReference type="InterPro" id="IPR050490">
    <property type="entry name" value="Bact_solute-bd_prot1"/>
</dbReference>
<dbReference type="SUPFAM" id="SSF53850">
    <property type="entry name" value="Periplasmic binding protein-like II"/>
    <property type="match status" value="1"/>
</dbReference>
<keyword evidence="6" id="KW-0732">Signal</keyword>
<comment type="subcellular location">
    <subcellularLocation>
        <location evidence="1">Periplasm</location>
    </subcellularLocation>
</comment>
<protein>
    <recommendedName>
        <fullName evidence="4">sn-glycerol-3-phosphate-binding periplasmic protein UgpB</fullName>
    </recommendedName>
</protein>
<accession>A0ABY4YAD0</accession>
<dbReference type="RefSeq" id="WP_252581206.1">
    <property type="nucleotide sequence ID" value="NZ_CP071527.1"/>
</dbReference>
<evidence type="ECO:0000256" key="6">
    <source>
        <dbReference type="ARBA" id="ARBA00022729"/>
    </source>
</evidence>
<comment type="similarity">
    <text evidence="2">Belongs to the bacterial solute-binding protein 1 family.</text>
</comment>
<reference evidence="7" key="1">
    <citation type="submission" date="2021-03" db="EMBL/GenBank/DDBJ databases">
        <title>Legionella lytica PCM 2298.</title>
        <authorList>
            <person name="Koper P."/>
        </authorList>
    </citation>
    <scope>NUCLEOTIDE SEQUENCE</scope>
    <source>
        <strain evidence="7">PCM 2298</strain>
    </source>
</reference>
<dbReference type="Proteomes" id="UP001057474">
    <property type="component" value="Chromosome"/>
</dbReference>
<dbReference type="PANTHER" id="PTHR43649">
    <property type="entry name" value="ARABINOSE-BINDING PROTEIN-RELATED"/>
    <property type="match status" value="1"/>
</dbReference>
<evidence type="ECO:0000313" key="8">
    <source>
        <dbReference type="Proteomes" id="UP001057474"/>
    </source>
</evidence>
<evidence type="ECO:0000256" key="2">
    <source>
        <dbReference type="ARBA" id="ARBA00008520"/>
    </source>
</evidence>